<keyword evidence="8" id="KW-0732">Signal</keyword>
<keyword evidence="17" id="KW-1185">Reference proteome</keyword>
<dbReference type="EMBL" id="JASPKY010000060">
    <property type="protein sequence ID" value="KAK9744297.1"/>
    <property type="molecule type" value="Genomic_DNA"/>
</dbReference>
<evidence type="ECO:0000256" key="2">
    <source>
        <dbReference type="ARBA" id="ARBA00004613"/>
    </source>
</evidence>
<dbReference type="Proteomes" id="UP001458880">
    <property type="component" value="Unassembled WGS sequence"/>
</dbReference>
<dbReference type="Pfam" id="PF02244">
    <property type="entry name" value="Propep_M14"/>
    <property type="match status" value="1"/>
</dbReference>
<keyword evidence="4" id="KW-0964">Secreted</keyword>
<comment type="subcellular location">
    <subcellularLocation>
        <location evidence="2">Secreted</location>
    </subcellularLocation>
</comment>
<keyword evidence="7" id="KW-0479">Metal-binding</keyword>
<name>A0AAW1ME84_POPJA</name>
<evidence type="ECO:0000256" key="11">
    <source>
        <dbReference type="ARBA" id="ARBA00023049"/>
    </source>
</evidence>
<dbReference type="InterPro" id="IPR057246">
    <property type="entry name" value="CARBOXYPEPT_ZN_1"/>
</dbReference>
<organism evidence="16 17">
    <name type="scientific">Popillia japonica</name>
    <name type="common">Japanese beetle</name>
    <dbReference type="NCBI Taxonomy" id="7064"/>
    <lineage>
        <taxon>Eukaryota</taxon>
        <taxon>Metazoa</taxon>
        <taxon>Ecdysozoa</taxon>
        <taxon>Arthropoda</taxon>
        <taxon>Hexapoda</taxon>
        <taxon>Insecta</taxon>
        <taxon>Pterygota</taxon>
        <taxon>Neoptera</taxon>
        <taxon>Endopterygota</taxon>
        <taxon>Coleoptera</taxon>
        <taxon>Polyphaga</taxon>
        <taxon>Scarabaeiformia</taxon>
        <taxon>Scarabaeidae</taxon>
        <taxon>Rutelinae</taxon>
        <taxon>Popillia</taxon>
    </lineage>
</organism>
<evidence type="ECO:0000256" key="5">
    <source>
        <dbReference type="ARBA" id="ARBA00022645"/>
    </source>
</evidence>
<feature type="domain" description="Peptidase M14" evidence="15">
    <location>
        <begin position="187"/>
        <end position="477"/>
    </location>
</feature>
<keyword evidence="11" id="KW-0482">Metalloprotease</keyword>
<dbReference type="GO" id="GO:0005615">
    <property type="term" value="C:extracellular space"/>
    <property type="evidence" value="ECO:0007669"/>
    <property type="project" value="TreeGrafter"/>
</dbReference>
<dbReference type="PROSITE" id="PS00132">
    <property type="entry name" value="CARBOXYPEPT_ZN_1"/>
    <property type="match status" value="1"/>
</dbReference>
<comment type="cofactor">
    <cofactor evidence="1">
        <name>Zn(2+)</name>
        <dbReference type="ChEBI" id="CHEBI:29105"/>
    </cofactor>
</comment>
<comment type="function">
    <text evidence="13">Involved in the digestion of the blood meal.</text>
</comment>
<dbReference type="InterPro" id="IPR003146">
    <property type="entry name" value="M14A_act_pep"/>
</dbReference>
<gene>
    <name evidence="16" type="ORF">QE152_g7870</name>
</gene>
<dbReference type="PROSITE" id="PS52035">
    <property type="entry name" value="PEPTIDASE_M14"/>
    <property type="match status" value="1"/>
</dbReference>
<dbReference type="Pfam" id="PF00246">
    <property type="entry name" value="Peptidase_M14"/>
    <property type="match status" value="1"/>
</dbReference>
<evidence type="ECO:0000256" key="3">
    <source>
        <dbReference type="ARBA" id="ARBA00005988"/>
    </source>
</evidence>
<reference evidence="16 17" key="1">
    <citation type="journal article" date="2024" name="BMC Genomics">
        <title>De novo assembly and annotation of Popillia japonica's genome with initial clues to its potential as an invasive pest.</title>
        <authorList>
            <person name="Cucini C."/>
            <person name="Boschi S."/>
            <person name="Funari R."/>
            <person name="Cardaioli E."/>
            <person name="Iannotti N."/>
            <person name="Marturano G."/>
            <person name="Paoli F."/>
            <person name="Bruttini M."/>
            <person name="Carapelli A."/>
            <person name="Frati F."/>
            <person name="Nardi F."/>
        </authorList>
    </citation>
    <scope>NUCLEOTIDE SEQUENCE [LARGE SCALE GENOMIC DNA]</scope>
    <source>
        <strain evidence="16">DMR45628</strain>
    </source>
</reference>
<dbReference type="Gene3D" id="3.40.630.10">
    <property type="entry name" value="Zn peptidases"/>
    <property type="match status" value="1"/>
</dbReference>
<evidence type="ECO:0000256" key="12">
    <source>
        <dbReference type="ARBA" id="ARBA00023157"/>
    </source>
</evidence>
<dbReference type="SUPFAM" id="SSF54897">
    <property type="entry name" value="Protease propeptides/inhibitors"/>
    <property type="match status" value="1"/>
</dbReference>
<dbReference type="InterPro" id="IPR000834">
    <property type="entry name" value="Peptidase_M14"/>
</dbReference>
<evidence type="ECO:0000256" key="6">
    <source>
        <dbReference type="ARBA" id="ARBA00022670"/>
    </source>
</evidence>
<keyword evidence="9" id="KW-0378">Hydrolase</keyword>
<comment type="similarity">
    <text evidence="3 14">Belongs to the peptidase M14 family.</text>
</comment>
<evidence type="ECO:0000256" key="9">
    <source>
        <dbReference type="ARBA" id="ARBA00022801"/>
    </source>
</evidence>
<evidence type="ECO:0000256" key="7">
    <source>
        <dbReference type="ARBA" id="ARBA00022723"/>
    </source>
</evidence>
<evidence type="ECO:0000256" key="14">
    <source>
        <dbReference type="PROSITE-ProRule" id="PRU01379"/>
    </source>
</evidence>
<dbReference type="PANTHER" id="PTHR11705">
    <property type="entry name" value="PROTEASE FAMILY M14 CARBOXYPEPTIDASE A,B"/>
    <property type="match status" value="1"/>
</dbReference>
<feature type="active site" description="Proton donor/acceptor" evidence="14">
    <location>
        <position position="443"/>
    </location>
</feature>
<keyword evidence="12" id="KW-1015">Disulfide bond</keyword>
<keyword evidence="5 16" id="KW-0121">Carboxypeptidase</keyword>
<comment type="caution">
    <text evidence="16">The sequence shown here is derived from an EMBL/GenBank/DDBJ whole genome shotgun (WGS) entry which is preliminary data.</text>
</comment>
<evidence type="ECO:0000256" key="1">
    <source>
        <dbReference type="ARBA" id="ARBA00001947"/>
    </source>
</evidence>
<evidence type="ECO:0000313" key="16">
    <source>
        <dbReference type="EMBL" id="KAK9744297.1"/>
    </source>
</evidence>
<dbReference type="Gene3D" id="3.30.70.340">
    <property type="entry name" value="Metallocarboxypeptidase-like"/>
    <property type="match status" value="1"/>
</dbReference>
<dbReference type="PANTHER" id="PTHR11705:SF91">
    <property type="entry name" value="FI01817P-RELATED"/>
    <property type="match status" value="1"/>
</dbReference>
<dbReference type="AlphaFoldDB" id="A0AAW1ME84"/>
<dbReference type="GO" id="GO:0006508">
    <property type="term" value="P:proteolysis"/>
    <property type="evidence" value="ECO:0007669"/>
    <property type="project" value="UniProtKB-KW"/>
</dbReference>
<protein>
    <submittedName>
        <fullName evidence="16">Zinc carboxypeptidase</fullName>
    </submittedName>
</protein>
<dbReference type="InterPro" id="IPR036990">
    <property type="entry name" value="M14A-like_propep"/>
</dbReference>
<dbReference type="FunFam" id="3.40.630.10:FF:000040">
    <property type="entry name" value="zinc carboxypeptidase"/>
    <property type="match status" value="1"/>
</dbReference>
<dbReference type="PRINTS" id="PR00765">
    <property type="entry name" value="CRBOXYPTASEA"/>
</dbReference>
<dbReference type="CDD" id="cd03860">
    <property type="entry name" value="M14_CP_A-B_like"/>
    <property type="match status" value="1"/>
</dbReference>
<evidence type="ECO:0000256" key="13">
    <source>
        <dbReference type="ARBA" id="ARBA00057299"/>
    </source>
</evidence>
<evidence type="ECO:0000256" key="10">
    <source>
        <dbReference type="ARBA" id="ARBA00022833"/>
    </source>
</evidence>
<keyword evidence="10" id="KW-0862">Zinc</keyword>
<evidence type="ECO:0000256" key="8">
    <source>
        <dbReference type="ARBA" id="ARBA00022729"/>
    </source>
</evidence>
<dbReference type="GO" id="GO:0008270">
    <property type="term" value="F:zinc ion binding"/>
    <property type="evidence" value="ECO:0007669"/>
    <property type="project" value="InterPro"/>
</dbReference>
<evidence type="ECO:0000313" key="17">
    <source>
        <dbReference type="Proteomes" id="UP001458880"/>
    </source>
</evidence>
<accession>A0AAW1ME84</accession>
<evidence type="ECO:0000259" key="15">
    <source>
        <dbReference type="PROSITE" id="PS52035"/>
    </source>
</evidence>
<dbReference type="SMART" id="SM00631">
    <property type="entry name" value="Zn_pept"/>
    <property type="match status" value="1"/>
</dbReference>
<dbReference type="GO" id="GO:0004181">
    <property type="term" value="F:metallocarboxypeptidase activity"/>
    <property type="evidence" value="ECO:0007669"/>
    <property type="project" value="InterPro"/>
</dbReference>
<evidence type="ECO:0000256" key="4">
    <source>
        <dbReference type="ARBA" id="ARBA00022525"/>
    </source>
</evidence>
<dbReference type="SUPFAM" id="SSF53187">
    <property type="entry name" value="Zn-dependent exopeptidases"/>
    <property type="match status" value="1"/>
</dbReference>
<sequence>MNRVIGTYKRCVRSKNQFNTMKTACNLVALTVIVLFADVLAHPTDETFEDEESIVDVNTNKNDISGNADVGVKVGPLKETDETDEKKSYKGYQLWKLNVDSQNKSKVVLTLKNSNVLSTWGGNRTSIDVLISRPNLRKVQRSLNENLINYKVLINDLQEAIDDENPPVHPEDAELVNRQGHRMTFDSYHRLSDIHGFLDYLAKTYSTYCKVYVIGSSVQGRPLKVLRISNGNSGNKAVWVDGGMHAREWITPATVSYIIHHMAHNYDSESHAIRSLDWYFLPVANPDGYEYAHTTDRLWRKNRARGGYCTGTDLNRNYGYQWGGAGGGKNPCQETYAGTGPFSEPETAAIRDFLQRTSQQWRASISYHSYGQYILYPWGYDRKVPPDWSDLQKVGEEAARAMRQTTGQYYRVGGAANTLYPASGGSDDWAKGTMKMKYTYTIELRDNGRYGFVLPASYIVPTAKEALAALRVIGEAAAAS</sequence>
<keyword evidence="6" id="KW-0645">Protease</keyword>
<proteinExistence type="inferred from homology"/>